<evidence type="ECO:0000313" key="2">
    <source>
        <dbReference type="Proteomes" id="UP001157440"/>
    </source>
</evidence>
<reference evidence="2" key="1">
    <citation type="journal article" date="2019" name="Int. J. Syst. Evol. Microbiol.">
        <title>The Global Catalogue of Microorganisms (GCM) 10K type strain sequencing project: providing services to taxonomists for standard genome sequencing and annotation.</title>
        <authorList>
            <consortium name="The Broad Institute Genomics Platform"/>
            <consortium name="The Broad Institute Genome Sequencing Center for Infectious Disease"/>
            <person name="Wu L."/>
            <person name="Ma J."/>
        </authorList>
    </citation>
    <scope>NUCLEOTIDE SEQUENCE [LARGE SCALE GENOMIC DNA]</scope>
    <source>
        <strain evidence="2">NBRC 103632</strain>
    </source>
</reference>
<protein>
    <submittedName>
        <fullName evidence="1">Uncharacterized protein</fullName>
    </submittedName>
</protein>
<accession>A0AA37TDZ2</accession>
<comment type="caution">
    <text evidence="1">The sequence shown here is derived from an EMBL/GenBank/DDBJ whole genome shotgun (WGS) entry which is preliminary data.</text>
</comment>
<proteinExistence type="predicted"/>
<organism evidence="1 2">
    <name type="scientific">Methylobacterium tardum</name>
    <dbReference type="NCBI Taxonomy" id="374432"/>
    <lineage>
        <taxon>Bacteria</taxon>
        <taxon>Pseudomonadati</taxon>
        <taxon>Pseudomonadota</taxon>
        <taxon>Alphaproteobacteria</taxon>
        <taxon>Hyphomicrobiales</taxon>
        <taxon>Methylobacteriaceae</taxon>
        <taxon>Methylobacterium</taxon>
    </lineage>
</organism>
<gene>
    <name evidence="1" type="ORF">GCM10007890_20030</name>
</gene>
<keyword evidence="2" id="KW-1185">Reference proteome</keyword>
<dbReference type="AlphaFoldDB" id="A0AA37TDZ2"/>
<dbReference type="Proteomes" id="UP001157440">
    <property type="component" value="Unassembled WGS sequence"/>
</dbReference>
<sequence length="89" mass="10057">MRIASRDGQPLKRVVVAIGPDVLYVANPIYLDEIQRGRSQPIGFRRIDCFAWDKTAFETLSERYAAAEQTETEAWITLPPFTGAVLAMR</sequence>
<dbReference type="RefSeq" id="WP_238197293.1">
    <property type="nucleotide sequence ID" value="NZ_BPQZ01000017.1"/>
</dbReference>
<name>A0AA37TDZ2_9HYPH</name>
<evidence type="ECO:0000313" key="1">
    <source>
        <dbReference type="EMBL" id="GLS69990.1"/>
    </source>
</evidence>
<dbReference type="EMBL" id="BSPL01000013">
    <property type="protein sequence ID" value="GLS69990.1"/>
    <property type="molecule type" value="Genomic_DNA"/>
</dbReference>